<dbReference type="AlphaFoldDB" id="A0ABD3KYA1"/>
<dbReference type="SUPFAM" id="SSF46785">
    <property type="entry name" value="Winged helix' DNA-binding domain"/>
    <property type="match status" value="1"/>
</dbReference>
<evidence type="ECO:0000256" key="4">
    <source>
        <dbReference type="SAM" id="MobiDB-lite"/>
    </source>
</evidence>
<reference evidence="7 8" key="1">
    <citation type="submission" date="2024-11" db="EMBL/GenBank/DDBJ databases">
        <title>Chromosome-level genome assembly of Eucalyptus globulus Labill. provides insights into its genome evolution.</title>
        <authorList>
            <person name="Li X."/>
        </authorList>
    </citation>
    <scope>NUCLEOTIDE SEQUENCE [LARGE SCALE GENOMIC DNA]</scope>
    <source>
        <strain evidence="7">CL2024</strain>
        <tissue evidence="7">Fresh tender leaves</tissue>
    </source>
</reference>
<feature type="domain" description="TIR" evidence="6">
    <location>
        <begin position="74"/>
        <end position="213"/>
    </location>
</feature>
<keyword evidence="1" id="KW-0433">Leucine-rich repeat</keyword>
<dbReference type="SUPFAM" id="SSF52200">
    <property type="entry name" value="Toll/Interleukin receptor TIR domain"/>
    <property type="match status" value="1"/>
</dbReference>
<evidence type="ECO:0000313" key="7">
    <source>
        <dbReference type="EMBL" id="KAL3744309.1"/>
    </source>
</evidence>
<dbReference type="SUPFAM" id="SSF52540">
    <property type="entry name" value="P-loop containing nucleoside triphosphate hydrolases"/>
    <property type="match status" value="1"/>
</dbReference>
<feature type="compositionally biased region" description="Low complexity" evidence="4">
    <location>
        <begin position="37"/>
        <end position="46"/>
    </location>
</feature>
<dbReference type="Gene3D" id="3.40.50.10140">
    <property type="entry name" value="Toll/interleukin-1 receptor homology (TIR) domain"/>
    <property type="match status" value="1"/>
</dbReference>
<evidence type="ECO:0000256" key="3">
    <source>
        <dbReference type="ARBA" id="ARBA00022821"/>
    </source>
</evidence>
<evidence type="ECO:0000256" key="2">
    <source>
        <dbReference type="ARBA" id="ARBA00022737"/>
    </source>
</evidence>
<dbReference type="Gene3D" id="3.40.50.300">
    <property type="entry name" value="P-loop containing nucleotide triphosphate hydrolases"/>
    <property type="match status" value="1"/>
</dbReference>
<dbReference type="PANTHER" id="PTHR11017:SF570">
    <property type="entry name" value="DISEASE RESISTANCE PROTEIN (TIR-NBS CLASS)-RELATED"/>
    <property type="match status" value="1"/>
</dbReference>
<evidence type="ECO:0000259" key="6">
    <source>
        <dbReference type="PROSITE" id="PS50104"/>
    </source>
</evidence>
<dbReference type="InterPro" id="IPR036390">
    <property type="entry name" value="WH_DNA-bd_sf"/>
</dbReference>
<keyword evidence="5" id="KW-0812">Transmembrane</keyword>
<evidence type="ECO:0000256" key="1">
    <source>
        <dbReference type="ARBA" id="ARBA00022614"/>
    </source>
</evidence>
<dbReference type="PROSITE" id="PS50104">
    <property type="entry name" value="TIR"/>
    <property type="match status" value="1"/>
</dbReference>
<dbReference type="InterPro" id="IPR035897">
    <property type="entry name" value="Toll_tir_struct_dom_sf"/>
</dbReference>
<dbReference type="InterPro" id="IPR002182">
    <property type="entry name" value="NB-ARC"/>
</dbReference>
<keyword evidence="3" id="KW-0611">Plant defense</keyword>
<dbReference type="Pfam" id="PF01582">
    <property type="entry name" value="TIR"/>
    <property type="match status" value="1"/>
</dbReference>
<comment type="caution">
    <text evidence="7">The sequence shown here is derived from an EMBL/GenBank/DDBJ whole genome shotgun (WGS) entry which is preliminary data.</text>
</comment>
<dbReference type="SMART" id="SM00255">
    <property type="entry name" value="TIR"/>
    <property type="match status" value="1"/>
</dbReference>
<dbReference type="Pfam" id="PF23282">
    <property type="entry name" value="WHD_ROQ1"/>
    <property type="match status" value="1"/>
</dbReference>
<protein>
    <recommendedName>
        <fullName evidence="6">TIR domain-containing protein</fullName>
    </recommendedName>
</protein>
<organism evidence="7 8">
    <name type="scientific">Eucalyptus globulus</name>
    <name type="common">Tasmanian blue gum</name>
    <dbReference type="NCBI Taxonomy" id="34317"/>
    <lineage>
        <taxon>Eukaryota</taxon>
        <taxon>Viridiplantae</taxon>
        <taxon>Streptophyta</taxon>
        <taxon>Embryophyta</taxon>
        <taxon>Tracheophyta</taxon>
        <taxon>Spermatophyta</taxon>
        <taxon>Magnoliopsida</taxon>
        <taxon>eudicotyledons</taxon>
        <taxon>Gunneridae</taxon>
        <taxon>Pentapetalae</taxon>
        <taxon>rosids</taxon>
        <taxon>malvids</taxon>
        <taxon>Myrtales</taxon>
        <taxon>Myrtaceae</taxon>
        <taxon>Myrtoideae</taxon>
        <taxon>Eucalypteae</taxon>
        <taxon>Eucalyptus</taxon>
    </lineage>
</organism>
<dbReference type="InterPro" id="IPR000157">
    <property type="entry name" value="TIR_dom"/>
</dbReference>
<dbReference type="InterPro" id="IPR058192">
    <property type="entry name" value="WHD_ROQ1-like"/>
</dbReference>
<keyword evidence="5" id="KW-1133">Transmembrane helix</keyword>
<dbReference type="GO" id="GO:0006952">
    <property type="term" value="P:defense response"/>
    <property type="evidence" value="ECO:0007669"/>
    <property type="project" value="UniProtKB-KW"/>
</dbReference>
<evidence type="ECO:0000256" key="5">
    <source>
        <dbReference type="SAM" id="Phobius"/>
    </source>
</evidence>
<dbReference type="InterPro" id="IPR044974">
    <property type="entry name" value="Disease_R_plants"/>
</dbReference>
<feature type="region of interest" description="Disordered" evidence="4">
    <location>
        <begin position="1"/>
        <end position="46"/>
    </location>
</feature>
<sequence>MGNYSSKQQGKRVRDTDASSPITSKKQRHEQSEQCESDSPLLLPSSDSLEKIDVPLASGSNSDPSASSTSVNGNNYYVFLSFRGPDTRNGFVDHLYHRLKDVGLKFHPNFVFRDDKDLPFGEKIGENLISAIKHSKVSIPVISENYAASEWCICELIQIMECKKTIGQIVLPVFYNVKPYEVRELQGAFGEAFESRKDRFKKEEVKQKGPVALRELVDSRVFESEKTTNGREGELVNELVEIILRELQHDFQPHLPANLVAIEDRVAEVMELVDLACPDTRIIGIWGMGGIGKTTLATIIYKKLFNKFQCRSSLQDIREEINRKGVEHVQSLLISEITKSPPHSVHKSDIGIAMIQLSCENKKVLILLDDVDHQDHLDKLIGGCNFGLGSRIIITCRDKALLKSEYKRYELKVLNLNDSLILFSRCAFEGEQGPTRFTDLSNDIVATTGGLPLALKVIGSLLNGEKDQMVWREMLEKLRNVPAEDVQEKLRISYDKLTNKEKQIFLDIACVFIGTDKRIATYLWADLKFFPITGLQVLINRSLIKINEENQLTMHDQLRDLGRSIARPEDVKPWHWSRPWDVETMKILGRKVMTMCTFRISQCSLVAVPQIIVVLFLYILDHYRHVVSIFLVKATSNFDL</sequence>
<dbReference type="EMBL" id="JBJKBG010000003">
    <property type="protein sequence ID" value="KAL3744309.1"/>
    <property type="molecule type" value="Genomic_DNA"/>
</dbReference>
<dbReference type="Gene3D" id="1.10.8.430">
    <property type="entry name" value="Helical domain of apoptotic protease-activating factors"/>
    <property type="match status" value="1"/>
</dbReference>
<keyword evidence="5" id="KW-0472">Membrane</keyword>
<gene>
    <name evidence="7" type="ORF">ACJRO7_013554</name>
</gene>
<dbReference type="PANTHER" id="PTHR11017">
    <property type="entry name" value="LEUCINE-RICH REPEAT-CONTAINING PROTEIN"/>
    <property type="match status" value="1"/>
</dbReference>
<accession>A0ABD3KYA1</accession>
<proteinExistence type="predicted"/>
<dbReference type="InterPro" id="IPR027417">
    <property type="entry name" value="P-loop_NTPase"/>
</dbReference>
<keyword evidence="2" id="KW-0677">Repeat</keyword>
<feature type="transmembrane region" description="Helical" evidence="5">
    <location>
        <begin position="598"/>
        <end position="620"/>
    </location>
</feature>
<keyword evidence="8" id="KW-1185">Reference proteome</keyword>
<dbReference type="PRINTS" id="PR00364">
    <property type="entry name" value="DISEASERSIST"/>
</dbReference>
<name>A0ABD3KYA1_EUCGL</name>
<dbReference type="InterPro" id="IPR042197">
    <property type="entry name" value="Apaf_helical"/>
</dbReference>
<evidence type="ECO:0000313" key="8">
    <source>
        <dbReference type="Proteomes" id="UP001634007"/>
    </source>
</evidence>
<dbReference type="Proteomes" id="UP001634007">
    <property type="component" value="Unassembled WGS sequence"/>
</dbReference>
<dbReference type="Pfam" id="PF00931">
    <property type="entry name" value="NB-ARC"/>
    <property type="match status" value="1"/>
</dbReference>